<protein>
    <recommendedName>
        <fullName evidence="3">Tetratricopeptide repeat protein</fullName>
    </recommendedName>
</protein>
<dbReference type="EMBL" id="BLAD01000040">
    <property type="protein sequence ID" value="GER99516.1"/>
    <property type="molecule type" value="Genomic_DNA"/>
</dbReference>
<dbReference type="SUPFAM" id="SSF48452">
    <property type="entry name" value="TPR-like"/>
    <property type="match status" value="1"/>
</dbReference>
<dbReference type="Pfam" id="PF13374">
    <property type="entry name" value="TPR_10"/>
    <property type="match status" value="1"/>
</dbReference>
<sequence>MGGDHPRTLGSRNNLAHVYRSAGDLGRAIPLLEQTLADSERVLGGEHPITKAVQDNLSALR</sequence>
<dbReference type="Gene3D" id="1.25.40.10">
    <property type="entry name" value="Tetratricopeptide repeat domain"/>
    <property type="match status" value="1"/>
</dbReference>
<comment type="caution">
    <text evidence="1">The sequence shown here is derived from an EMBL/GenBank/DDBJ whole genome shotgun (WGS) entry which is preliminary data.</text>
</comment>
<evidence type="ECO:0000313" key="1">
    <source>
        <dbReference type="EMBL" id="GER99516.1"/>
    </source>
</evidence>
<organism evidence="1 2">
    <name type="scientific">Acrocarpospora corrugata</name>
    <dbReference type="NCBI Taxonomy" id="35763"/>
    <lineage>
        <taxon>Bacteria</taxon>
        <taxon>Bacillati</taxon>
        <taxon>Actinomycetota</taxon>
        <taxon>Actinomycetes</taxon>
        <taxon>Streptosporangiales</taxon>
        <taxon>Streptosporangiaceae</taxon>
        <taxon>Acrocarpospora</taxon>
    </lineage>
</organism>
<evidence type="ECO:0008006" key="3">
    <source>
        <dbReference type="Google" id="ProtNLM"/>
    </source>
</evidence>
<reference evidence="1 2" key="1">
    <citation type="submission" date="2019-10" db="EMBL/GenBank/DDBJ databases">
        <title>Whole genome shotgun sequence of Acrocarpospora corrugata NBRC 13972.</title>
        <authorList>
            <person name="Ichikawa N."/>
            <person name="Kimura A."/>
            <person name="Kitahashi Y."/>
            <person name="Komaki H."/>
            <person name="Oguchi A."/>
        </authorList>
    </citation>
    <scope>NUCLEOTIDE SEQUENCE [LARGE SCALE GENOMIC DNA]</scope>
    <source>
        <strain evidence="1 2">NBRC 13972</strain>
    </source>
</reference>
<name>A0A5M3VRW0_9ACTN</name>
<keyword evidence="2" id="KW-1185">Reference proteome</keyword>
<accession>A0A5M3VRW0</accession>
<dbReference type="Proteomes" id="UP000334990">
    <property type="component" value="Unassembled WGS sequence"/>
</dbReference>
<proteinExistence type="predicted"/>
<dbReference type="InterPro" id="IPR011990">
    <property type="entry name" value="TPR-like_helical_dom_sf"/>
</dbReference>
<dbReference type="AlphaFoldDB" id="A0A5M3VRW0"/>
<evidence type="ECO:0000313" key="2">
    <source>
        <dbReference type="Proteomes" id="UP000334990"/>
    </source>
</evidence>
<gene>
    <name evidence="1" type="ORF">Acor_15800</name>
</gene>